<dbReference type="OrthoDB" id="9179333at2"/>
<name>A0A3N7HR54_9BURK</name>
<dbReference type="RefSeq" id="WP_124539615.1">
    <property type="nucleotide sequence ID" value="NZ_QUSW01000002.1"/>
</dbReference>
<accession>A0A3N7HR54</accession>
<dbReference type="EMBL" id="QUSW01000002">
    <property type="protein sequence ID" value="RQP24720.1"/>
    <property type="molecule type" value="Genomic_DNA"/>
</dbReference>
<comment type="caution">
    <text evidence="1">The sequence shown here is derived from an EMBL/GenBank/DDBJ whole genome shotgun (WGS) entry which is preliminary data.</text>
</comment>
<dbReference type="Proteomes" id="UP000267464">
    <property type="component" value="Unassembled WGS sequence"/>
</dbReference>
<reference evidence="1 2" key="1">
    <citation type="submission" date="2018-08" db="EMBL/GenBank/DDBJ databases">
        <authorList>
            <person name="Khan S.A."/>
            <person name="Jeon C.O."/>
            <person name="Chun B.H."/>
            <person name="Jeong S.E."/>
        </authorList>
    </citation>
    <scope>NUCLEOTIDE SEQUENCE [LARGE SCALE GENOMIC DNA]</scope>
    <source>
        <strain evidence="1 2">S-16</strain>
    </source>
</reference>
<keyword evidence="2" id="KW-1185">Reference proteome</keyword>
<sequence>MSDIKNRPFTHVTLPGDVPIVPGIQGEVWVDITSIGPAVQGHRVDPLTGEDTRGHLVGQSPGWTAAGLVGVYGYSNRAVGILGISDAMDGIQGRSGSPQHCGVAAVNDVGIALYGRGNPAGRFDGNLVVNGSATVNGNLTIGNGGDVMLADCAEEFEYRGMAETAVPGNVMVLDESGVIQPCSKAYDGRAVGVVSGAGPFRPAIVLDRVDGATNRAPIALMGKVCCNVDASYAPIQVGDMLTTSPTSGHAMKATDPQAAFGAVIGKAIESLNEGRGQIRVLVMQK</sequence>
<organism evidence="1 2">
    <name type="scientific">Piscinibacter terrae</name>
    <dbReference type="NCBI Taxonomy" id="2496871"/>
    <lineage>
        <taxon>Bacteria</taxon>
        <taxon>Pseudomonadati</taxon>
        <taxon>Pseudomonadota</taxon>
        <taxon>Betaproteobacteria</taxon>
        <taxon>Burkholderiales</taxon>
        <taxon>Sphaerotilaceae</taxon>
        <taxon>Piscinibacter</taxon>
    </lineage>
</organism>
<evidence type="ECO:0000313" key="2">
    <source>
        <dbReference type="Proteomes" id="UP000267464"/>
    </source>
</evidence>
<dbReference type="AlphaFoldDB" id="A0A3N7HR54"/>
<evidence type="ECO:0000313" key="1">
    <source>
        <dbReference type="EMBL" id="RQP24720.1"/>
    </source>
</evidence>
<reference evidence="1 2" key="2">
    <citation type="submission" date="2018-12" db="EMBL/GenBank/DDBJ databases">
        <title>Rhizobacter gummiphilus sp. nov., a rubber-degrading bacterium isolated from the soil of a botanical garden in Japan.</title>
        <authorList>
            <person name="Shunsuke S.S."/>
        </authorList>
    </citation>
    <scope>NUCLEOTIDE SEQUENCE [LARGE SCALE GENOMIC DNA]</scope>
    <source>
        <strain evidence="1 2">S-16</strain>
    </source>
</reference>
<gene>
    <name evidence="1" type="ORF">DZC73_07445</name>
</gene>
<proteinExistence type="predicted"/>
<protein>
    <submittedName>
        <fullName evidence="1">Uncharacterized protein</fullName>
    </submittedName>
</protein>